<feature type="region of interest" description="Disordered" evidence="1">
    <location>
        <begin position="730"/>
        <end position="757"/>
    </location>
</feature>
<feature type="compositionally biased region" description="Low complexity" evidence="1">
    <location>
        <begin position="74"/>
        <end position="91"/>
    </location>
</feature>
<dbReference type="EMBL" id="CASHTH010001297">
    <property type="protein sequence ID" value="CAI8013843.1"/>
    <property type="molecule type" value="Genomic_DNA"/>
</dbReference>
<feature type="compositionally biased region" description="Low complexity" evidence="1">
    <location>
        <begin position="528"/>
        <end position="601"/>
    </location>
</feature>
<proteinExistence type="predicted"/>
<evidence type="ECO:0000256" key="2">
    <source>
        <dbReference type="SAM" id="SignalP"/>
    </source>
</evidence>
<feature type="region of interest" description="Disordered" evidence="1">
    <location>
        <begin position="64"/>
        <end position="91"/>
    </location>
</feature>
<feature type="chain" id="PRO_5041414262" description="Mucin-5AC-like" evidence="2">
    <location>
        <begin position="28"/>
        <end position="779"/>
    </location>
</feature>
<evidence type="ECO:0000256" key="1">
    <source>
        <dbReference type="SAM" id="MobiDB-lite"/>
    </source>
</evidence>
<reference evidence="3" key="1">
    <citation type="submission" date="2023-03" db="EMBL/GenBank/DDBJ databases">
        <authorList>
            <person name="Steffen K."/>
            <person name="Cardenas P."/>
        </authorList>
    </citation>
    <scope>NUCLEOTIDE SEQUENCE</scope>
</reference>
<sequence>MAAVFSVVESWMMMPALILVCLGQHSALPLNQLNGAIGLGLHYVKLLAVAQTTSKKLGIVASVTPSPAPPTPGVVPTTSTTGSTSTSTPGVVVPTTSTLAALPWCGPYHKHQWQLLTIQSPITTPTSAPTAVSTVAEPSSDTPTTTDGTYTTGEITTEQPTTADGKNTTCSVLEEIAANAEVQVKGAKMEEGSEVVAQNQGTCDAVDRMIRGARSLSCTRNTACNKTDCTSSLLSGYTLTMELLSCRNPPGVRVILKDGSRVLSSRVVDDDASIDTGLFGSTLRITLNQLDGAIGLGVSLESLLGSSTLIPYTIIPLDNGSCTPPTTETPSIETPTTNRPTVSTTAATPTNTAATTTIQTPTPGSVNGTQPTQGPNAETCNGFDQLIRNVMEMTCTRNPECDTANCTITNPSFSGHTLSLTLLSCRVPRPGVRLVARNPGGQLLIDRVLDQSQSGIELTPNTVLDMTVDQRNNNSIGLAATVRADLGFTTISIPILTYTILPLDKRSCSPEGIVASVTPSPAPPTPGVVPTTSTTGSTSTSTPGVVPTTSTTSTTTIQSPIPTPTSAPTAVSTIAEPSSDTPTSTDGTSTTGEITTEQPTTADGKNTTCSVLEEIAANAEVFTCTADTTEPCDTVDCSAFDLYTAEFVLLPCRTPPAIRIVINQEETPVLDETIDRSRVIVVPQLLGLVLNITLDQFEDAIGLQVEGTLRGNTLNVIKYTVIPLEKAKNCKGTGEGGKDGEGSEGTKAPGDSEEPSSRSAGFQFHFFWPLLLLSLITLK</sequence>
<keyword evidence="4" id="KW-1185">Reference proteome</keyword>
<feature type="region of interest" description="Disordered" evidence="1">
    <location>
        <begin position="321"/>
        <end position="376"/>
    </location>
</feature>
<dbReference type="Proteomes" id="UP001174909">
    <property type="component" value="Unassembled WGS sequence"/>
</dbReference>
<feature type="region of interest" description="Disordered" evidence="1">
    <location>
        <begin position="128"/>
        <end position="166"/>
    </location>
</feature>
<feature type="signal peptide" evidence="2">
    <location>
        <begin position="1"/>
        <end position="27"/>
    </location>
</feature>
<evidence type="ECO:0008006" key="5">
    <source>
        <dbReference type="Google" id="ProtNLM"/>
    </source>
</evidence>
<evidence type="ECO:0000313" key="4">
    <source>
        <dbReference type="Proteomes" id="UP001174909"/>
    </source>
</evidence>
<feature type="region of interest" description="Disordered" evidence="1">
    <location>
        <begin position="514"/>
        <end position="605"/>
    </location>
</feature>
<dbReference type="AlphaFoldDB" id="A0AA35RLP1"/>
<accession>A0AA35RLP1</accession>
<comment type="caution">
    <text evidence="3">The sequence shown here is derived from an EMBL/GenBank/DDBJ whole genome shotgun (WGS) entry which is preliminary data.</text>
</comment>
<feature type="compositionally biased region" description="Polar residues" evidence="1">
    <location>
        <begin position="364"/>
        <end position="376"/>
    </location>
</feature>
<organism evidence="3 4">
    <name type="scientific">Geodia barretti</name>
    <name type="common">Barrett's horny sponge</name>
    <dbReference type="NCBI Taxonomy" id="519541"/>
    <lineage>
        <taxon>Eukaryota</taxon>
        <taxon>Metazoa</taxon>
        <taxon>Porifera</taxon>
        <taxon>Demospongiae</taxon>
        <taxon>Heteroscleromorpha</taxon>
        <taxon>Tetractinellida</taxon>
        <taxon>Astrophorina</taxon>
        <taxon>Geodiidae</taxon>
        <taxon>Geodia</taxon>
    </lineage>
</organism>
<name>A0AA35RLP1_GEOBA</name>
<feature type="compositionally biased region" description="Low complexity" evidence="1">
    <location>
        <begin position="128"/>
        <end position="162"/>
    </location>
</feature>
<gene>
    <name evidence="3" type="ORF">GBAR_LOCUS8714</name>
</gene>
<evidence type="ECO:0000313" key="3">
    <source>
        <dbReference type="EMBL" id="CAI8013843.1"/>
    </source>
</evidence>
<protein>
    <recommendedName>
        <fullName evidence="5">Mucin-5AC-like</fullName>
    </recommendedName>
</protein>
<keyword evidence="2" id="KW-0732">Signal</keyword>
<feature type="compositionally biased region" description="Low complexity" evidence="1">
    <location>
        <begin position="323"/>
        <end position="363"/>
    </location>
</feature>